<name>A0ABV3LEE0_9MICO</name>
<accession>A0ABV3LEE0</accession>
<dbReference type="Proteomes" id="UP001553715">
    <property type="component" value="Unassembled WGS sequence"/>
</dbReference>
<dbReference type="InterPro" id="IPR042070">
    <property type="entry name" value="PucR_C-HTH_sf"/>
</dbReference>
<protein>
    <submittedName>
        <fullName evidence="3">PucR family transcriptional regulator</fullName>
    </submittedName>
</protein>
<dbReference type="Pfam" id="PF13556">
    <property type="entry name" value="HTH_30"/>
    <property type="match status" value="1"/>
</dbReference>
<comment type="caution">
    <text evidence="3">The sequence shown here is derived from an EMBL/GenBank/DDBJ whole genome shotgun (WGS) entry which is preliminary data.</text>
</comment>
<organism evidence="3 4">
    <name type="scientific">Microbacterium profundi</name>
    <dbReference type="NCBI Taxonomy" id="450380"/>
    <lineage>
        <taxon>Bacteria</taxon>
        <taxon>Bacillati</taxon>
        <taxon>Actinomycetota</taxon>
        <taxon>Actinomycetes</taxon>
        <taxon>Micrococcales</taxon>
        <taxon>Microbacteriaceae</taxon>
        <taxon>Microbacterium</taxon>
    </lineage>
</organism>
<keyword evidence="4" id="KW-1185">Reference proteome</keyword>
<proteinExistence type="predicted"/>
<dbReference type="RefSeq" id="WP_206475696.1">
    <property type="nucleotide sequence ID" value="NZ_JBFBMH010000003.1"/>
</dbReference>
<dbReference type="EMBL" id="JBFBMH010000003">
    <property type="protein sequence ID" value="MEW1974264.1"/>
    <property type="molecule type" value="Genomic_DNA"/>
</dbReference>
<evidence type="ECO:0000313" key="3">
    <source>
        <dbReference type="EMBL" id="MEW1974264.1"/>
    </source>
</evidence>
<dbReference type="PANTHER" id="PTHR33744:SF1">
    <property type="entry name" value="DNA-BINDING TRANSCRIPTIONAL ACTIVATOR ADER"/>
    <property type="match status" value="1"/>
</dbReference>
<evidence type="ECO:0000313" key="4">
    <source>
        <dbReference type="Proteomes" id="UP001553715"/>
    </source>
</evidence>
<feature type="domain" description="PucR C-terminal helix-turn-helix" evidence="2">
    <location>
        <begin position="304"/>
        <end position="360"/>
    </location>
</feature>
<dbReference type="InterPro" id="IPR025736">
    <property type="entry name" value="PucR_C-HTH_dom"/>
</dbReference>
<dbReference type="PANTHER" id="PTHR33744">
    <property type="entry name" value="CARBOHYDRATE DIACID REGULATOR"/>
    <property type="match status" value="1"/>
</dbReference>
<evidence type="ECO:0000259" key="1">
    <source>
        <dbReference type="Pfam" id="PF07905"/>
    </source>
</evidence>
<reference evidence="3 4" key="1">
    <citation type="submission" date="2024-06" db="EMBL/GenBank/DDBJ databases">
        <title>The Natural Products Discovery Center: Release of the First 8490 Sequenced Strains for Exploring Actinobacteria Biosynthetic Diversity.</title>
        <authorList>
            <person name="Kalkreuter E."/>
            <person name="Kautsar S.A."/>
            <person name="Yang D."/>
            <person name="Bader C.D."/>
            <person name="Teijaro C.N."/>
            <person name="Fluegel L."/>
            <person name="Davis C.M."/>
            <person name="Simpson J.R."/>
            <person name="Lauterbach L."/>
            <person name="Steele A.D."/>
            <person name="Gui C."/>
            <person name="Meng S."/>
            <person name="Li G."/>
            <person name="Viehrig K."/>
            <person name="Ye F."/>
            <person name="Su P."/>
            <person name="Kiefer A.F."/>
            <person name="Nichols A."/>
            <person name="Cepeda A.J."/>
            <person name="Yan W."/>
            <person name="Fan B."/>
            <person name="Jiang Y."/>
            <person name="Adhikari A."/>
            <person name="Zheng C.-J."/>
            <person name="Schuster L."/>
            <person name="Cowan T.M."/>
            <person name="Smanski M.J."/>
            <person name="Chevrette M.G."/>
            <person name="De Carvalho L.P.S."/>
            <person name="Shen B."/>
        </authorList>
    </citation>
    <scope>NUCLEOTIDE SEQUENCE [LARGE SCALE GENOMIC DNA]</scope>
    <source>
        <strain evidence="3 4">NPDC077434</strain>
    </source>
</reference>
<dbReference type="Gene3D" id="1.10.10.2840">
    <property type="entry name" value="PucR C-terminal helix-turn-helix domain"/>
    <property type="match status" value="1"/>
</dbReference>
<sequence length="365" mass="39012">MRYPAGESPDLRDPSAVRVADLLAWNEPRVALVGEMVGLDRVIRWSLPSDLVDPSPYLRGDELVLTAGISIVDVATQRKFVESVCAAGAAVIGFALGVVADEVPPALIGAANALGVAVLSIPADVAFVEITQRLANEQNRHQLEARERSRVGAIVDMVRRGQASSQVLKQEFGARAESIDTVGVVVARRIAWPIDDAVLKGDIGQNAVAVFPGEKIAGMLSAAREVGLPFGWSGPVGFDRAATAVREAFAAVEVSSRLGRAAGPRDLATWHGLVHRLTPDQLAPFVDHVIAPLREYDLRHRTQLLLTAEVLCHRDGAVPAAAAELYVHENTVRKRVVRIEGLTGLNPLNSLDRAALLVALVGRHA</sequence>
<dbReference type="InterPro" id="IPR051448">
    <property type="entry name" value="CdaR-like_regulators"/>
</dbReference>
<dbReference type="InterPro" id="IPR012914">
    <property type="entry name" value="PucR_dom"/>
</dbReference>
<evidence type="ECO:0000259" key="2">
    <source>
        <dbReference type="Pfam" id="PF13556"/>
    </source>
</evidence>
<dbReference type="Pfam" id="PF07905">
    <property type="entry name" value="PucR"/>
    <property type="match status" value="1"/>
</dbReference>
<feature type="domain" description="Purine catabolism PurC-like" evidence="1">
    <location>
        <begin position="31"/>
        <end position="134"/>
    </location>
</feature>
<gene>
    <name evidence="3" type="ORF">AB0301_04150</name>
</gene>